<evidence type="ECO:0000313" key="1">
    <source>
        <dbReference type="EMBL" id="GAI36251.1"/>
    </source>
</evidence>
<gene>
    <name evidence="1" type="ORF">S06H3_45852</name>
</gene>
<comment type="caution">
    <text evidence="1">The sequence shown here is derived from an EMBL/GenBank/DDBJ whole genome shotgun (WGS) entry which is preliminary data.</text>
</comment>
<name>X1P1D2_9ZZZZ</name>
<sequence length="235" mass="26939">MFNTGQIKVGQVIMPQRIYPEDRFVYSDRVEPSLVQLAKNEYEDMQFVVDFTREEDATALEVSLSPIVNKNGMSLENVQLREQIYLTTTIPSRFGAYPIGQYPGPLFKAGWRKVIPNAPITKKNNEISRKSRRRTFMIIAKAPRDATAGEYKGTVSLKLNGRVSTLSVIYEVYNFALPKRAHYRGDTGMVGFGEKKWAANARIMELSDDYIARVEKEKSMLVRHRELCLEYGWTP</sequence>
<protein>
    <submittedName>
        <fullName evidence="1">Uncharacterized protein</fullName>
    </submittedName>
</protein>
<dbReference type="AlphaFoldDB" id="X1P1D2"/>
<organism evidence="1">
    <name type="scientific">marine sediment metagenome</name>
    <dbReference type="NCBI Taxonomy" id="412755"/>
    <lineage>
        <taxon>unclassified sequences</taxon>
        <taxon>metagenomes</taxon>
        <taxon>ecological metagenomes</taxon>
    </lineage>
</organism>
<dbReference type="EMBL" id="BARV01028670">
    <property type="protein sequence ID" value="GAI36251.1"/>
    <property type="molecule type" value="Genomic_DNA"/>
</dbReference>
<accession>X1P1D2</accession>
<reference evidence="1" key="1">
    <citation type="journal article" date="2014" name="Front. Microbiol.">
        <title>High frequency of phylogenetically diverse reductive dehalogenase-homologous genes in deep subseafloor sedimentary metagenomes.</title>
        <authorList>
            <person name="Kawai M."/>
            <person name="Futagami T."/>
            <person name="Toyoda A."/>
            <person name="Takaki Y."/>
            <person name="Nishi S."/>
            <person name="Hori S."/>
            <person name="Arai W."/>
            <person name="Tsubouchi T."/>
            <person name="Morono Y."/>
            <person name="Uchiyama I."/>
            <person name="Ito T."/>
            <person name="Fujiyama A."/>
            <person name="Inagaki F."/>
            <person name="Takami H."/>
        </authorList>
    </citation>
    <scope>NUCLEOTIDE SEQUENCE</scope>
    <source>
        <strain evidence="1">Expedition CK06-06</strain>
    </source>
</reference>
<proteinExistence type="predicted"/>
<feature type="non-terminal residue" evidence="1">
    <location>
        <position position="235"/>
    </location>
</feature>